<evidence type="ECO:0000313" key="4">
    <source>
        <dbReference type="Proteomes" id="UP000310200"/>
    </source>
</evidence>
<comment type="caution">
    <text evidence="3">The sequence shown here is derived from an EMBL/GenBank/DDBJ whole genome shotgun (WGS) entry which is preliminary data.</text>
</comment>
<dbReference type="Proteomes" id="UP000310200">
    <property type="component" value="Unassembled WGS sequence"/>
</dbReference>
<keyword evidence="2" id="KW-1133">Transmembrane helix</keyword>
<reference evidence="3 4" key="1">
    <citation type="journal article" date="2019" name="Philos. Trans. R. Soc. Lond., B, Biol. Sci.">
        <title>Ant behaviour and brain gene expression of defending hosts depend on the ecological success of the intruding social parasite.</title>
        <authorList>
            <person name="Kaur R."/>
            <person name="Stoldt M."/>
            <person name="Jongepier E."/>
            <person name="Feldmeyer B."/>
            <person name="Menzel F."/>
            <person name="Bornberg-Bauer E."/>
            <person name="Foitzik S."/>
        </authorList>
    </citation>
    <scope>NUCLEOTIDE SEQUENCE [LARGE SCALE GENOMIC DNA]</scope>
    <source>
        <tissue evidence="3">Whole body</tissue>
    </source>
</reference>
<gene>
    <name evidence="3" type="ORF">DBV15_09052</name>
</gene>
<keyword evidence="2" id="KW-0812">Transmembrane</keyword>
<dbReference type="AlphaFoldDB" id="A0A4S2JTP5"/>
<proteinExistence type="predicted"/>
<organism evidence="3 4">
    <name type="scientific">Temnothorax longispinosus</name>
    <dbReference type="NCBI Taxonomy" id="300112"/>
    <lineage>
        <taxon>Eukaryota</taxon>
        <taxon>Metazoa</taxon>
        <taxon>Ecdysozoa</taxon>
        <taxon>Arthropoda</taxon>
        <taxon>Hexapoda</taxon>
        <taxon>Insecta</taxon>
        <taxon>Pterygota</taxon>
        <taxon>Neoptera</taxon>
        <taxon>Endopterygota</taxon>
        <taxon>Hymenoptera</taxon>
        <taxon>Apocrita</taxon>
        <taxon>Aculeata</taxon>
        <taxon>Formicoidea</taxon>
        <taxon>Formicidae</taxon>
        <taxon>Myrmicinae</taxon>
        <taxon>Temnothorax</taxon>
    </lineage>
</organism>
<accession>A0A4S2JTP5</accession>
<sequence length="260" mass="29991">MAIFNVGFYLSVLVACIIISPSLIQGRSLRRRHGHHSHSSHYNLEESLPRDLSGRLEDDLESYRNSYGQTKTRGYPQILNRSSKYEGSEDLPSYFRRSRHESDSRGRESLRPMELVARRKRHNKHDSMTYQKLSKPNEQNRNHQGSNDHGPKVSTRPIENDPPFLELEVKEAQNRSICKYTVESVPDVRGSRVPKDLEHVKCNYMQSHCQGIYCCIQTYKNIEVSYGDGEKEKMRLYVGCVCAEISISSDVQESQLPINN</sequence>
<evidence type="ECO:0000313" key="3">
    <source>
        <dbReference type="EMBL" id="TGZ38109.1"/>
    </source>
</evidence>
<evidence type="ECO:0000256" key="1">
    <source>
        <dbReference type="SAM" id="MobiDB-lite"/>
    </source>
</evidence>
<dbReference type="EMBL" id="QBLH01003469">
    <property type="protein sequence ID" value="TGZ38109.1"/>
    <property type="molecule type" value="Genomic_DNA"/>
</dbReference>
<feature type="compositionally biased region" description="Polar residues" evidence="1">
    <location>
        <begin position="128"/>
        <end position="147"/>
    </location>
</feature>
<keyword evidence="4" id="KW-1185">Reference proteome</keyword>
<feature type="region of interest" description="Disordered" evidence="1">
    <location>
        <begin position="64"/>
        <end position="159"/>
    </location>
</feature>
<feature type="compositionally biased region" description="Basic and acidic residues" evidence="1">
    <location>
        <begin position="100"/>
        <end position="111"/>
    </location>
</feature>
<feature type="transmembrane region" description="Helical" evidence="2">
    <location>
        <begin position="6"/>
        <end position="24"/>
    </location>
</feature>
<evidence type="ECO:0000256" key="2">
    <source>
        <dbReference type="SAM" id="Phobius"/>
    </source>
</evidence>
<name>A0A4S2JTP5_9HYME</name>
<protein>
    <submittedName>
        <fullName evidence="3">Uncharacterized protein</fullName>
    </submittedName>
</protein>
<keyword evidence="2" id="KW-0472">Membrane</keyword>